<evidence type="ECO:0000313" key="3">
    <source>
        <dbReference type="Proteomes" id="UP001163981"/>
    </source>
</evidence>
<protein>
    <submittedName>
        <fullName evidence="2">Class I SAM-dependent methyltransferase</fullName>
    </submittedName>
</protein>
<feature type="region of interest" description="Disordered" evidence="1">
    <location>
        <begin position="172"/>
        <end position="230"/>
    </location>
</feature>
<proteinExistence type="predicted"/>
<keyword evidence="3" id="KW-1185">Reference proteome</keyword>
<dbReference type="InterPro" id="IPR029063">
    <property type="entry name" value="SAM-dependent_MTases_sf"/>
</dbReference>
<dbReference type="Pfam" id="PF13578">
    <property type="entry name" value="Methyltransf_24"/>
    <property type="match status" value="1"/>
</dbReference>
<dbReference type="EMBL" id="CP069620">
    <property type="protein sequence ID" value="UZH54849.1"/>
    <property type="molecule type" value="Genomic_DNA"/>
</dbReference>
<dbReference type="SUPFAM" id="SSF53335">
    <property type="entry name" value="S-adenosyl-L-methionine-dependent methyltransferases"/>
    <property type="match status" value="1"/>
</dbReference>
<feature type="compositionally biased region" description="Polar residues" evidence="1">
    <location>
        <begin position="201"/>
        <end position="213"/>
    </location>
</feature>
<dbReference type="GO" id="GO:0032259">
    <property type="term" value="P:methylation"/>
    <property type="evidence" value="ECO:0007669"/>
    <property type="project" value="UniProtKB-KW"/>
</dbReference>
<name>A0ABY6NPX0_9FLAO</name>
<keyword evidence="2" id="KW-0489">Methyltransferase</keyword>
<organism evidence="2 3">
    <name type="scientific">Salinimicrobium tongyeongense</name>
    <dbReference type="NCBI Taxonomy" id="2809707"/>
    <lineage>
        <taxon>Bacteria</taxon>
        <taxon>Pseudomonadati</taxon>
        <taxon>Bacteroidota</taxon>
        <taxon>Flavobacteriia</taxon>
        <taxon>Flavobacteriales</taxon>
        <taxon>Flavobacteriaceae</taxon>
        <taxon>Salinimicrobium</taxon>
    </lineage>
</organism>
<feature type="compositionally biased region" description="Low complexity" evidence="1">
    <location>
        <begin position="214"/>
        <end position="227"/>
    </location>
</feature>
<evidence type="ECO:0000313" key="2">
    <source>
        <dbReference type="EMBL" id="UZH54849.1"/>
    </source>
</evidence>
<gene>
    <name evidence="2" type="ORF">JRG66_12855</name>
</gene>
<sequence>MFIVFAYIKFLLRSTNQHGVHSPFVYGLVTRCFYDRKKYAAYALLKKHRNSLQKNTRTIHITDFGAGSRVFKTSAREVSKMAKNTGISPKRARLLNRLVRYLKADTALELGTSLGLGTAAMAAGNKVKIITIEGCAETAAIAKEKFEEFGLNNIQLKIGRFEENPVVRGQWTEERPKHQAPNPNASHTKYPQTVGADPQSVIHQPTTEIRQLSTQQQPQTTNHKQQTSNSELRTPNYDLIYIDGNHQKEATLSYFKKLLPTVHNDSVMIFDDIHWSKGMEEAWEEIKAHPKVKVSIDTFQWGLVFFRREQEKEHFVIRV</sequence>
<dbReference type="Proteomes" id="UP001163981">
    <property type="component" value="Chromosome"/>
</dbReference>
<dbReference type="GO" id="GO:0008168">
    <property type="term" value="F:methyltransferase activity"/>
    <property type="evidence" value="ECO:0007669"/>
    <property type="project" value="UniProtKB-KW"/>
</dbReference>
<dbReference type="Gene3D" id="3.40.50.150">
    <property type="entry name" value="Vaccinia Virus protein VP39"/>
    <property type="match status" value="1"/>
</dbReference>
<accession>A0ABY6NPX0</accession>
<reference evidence="2" key="1">
    <citation type="submission" date="2021-02" db="EMBL/GenBank/DDBJ databases">
        <title>Salinimicrobium sp. nov. isolated from seawater in Tongyeong, Republic of Korea.</title>
        <authorList>
            <person name="Lee S.-J."/>
        </authorList>
    </citation>
    <scope>NUCLEOTIDE SEQUENCE</scope>
    <source>
        <strain evidence="2">HN-2-9-2</strain>
    </source>
</reference>
<keyword evidence="2" id="KW-0808">Transferase</keyword>
<evidence type="ECO:0000256" key="1">
    <source>
        <dbReference type="SAM" id="MobiDB-lite"/>
    </source>
</evidence>
<feature type="compositionally biased region" description="Polar residues" evidence="1">
    <location>
        <begin position="181"/>
        <end position="191"/>
    </location>
</feature>